<dbReference type="PANTHER" id="PTHR34154:SF3">
    <property type="entry name" value="ALKALI-SENSITIVE LINKAGE PROTEIN 1"/>
    <property type="match status" value="1"/>
</dbReference>
<gene>
    <name evidence="2" type="ORF">OH76DRAFT_650752</name>
</gene>
<dbReference type="OrthoDB" id="5959761at2759"/>
<name>A0A371D843_9APHY</name>
<dbReference type="AlphaFoldDB" id="A0A371D843"/>
<sequence length="138" mass="15001">MLVGSAQAQWDDEIVGIFQALDVKYVLGFNEPDNVAQSNLSPAEAAALWQQHIQPLKRSRPAASFGSSPTAFTVSATFPNGTMPKHHSSIPSNTFFLSLRASLRPECLSQTLQPSEGLASLAIQAFQRRPTYTDALQL</sequence>
<protein>
    <recommendedName>
        <fullName evidence="1">Asl1-like glycosyl hydrolase catalytic domain-containing protein</fullName>
    </recommendedName>
</protein>
<evidence type="ECO:0000313" key="2">
    <source>
        <dbReference type="EMBL" id="RDX48707.1"/>
    </source>
</evidence>
<keyword evidence="3" id="KW-1185">Reference proteome</keyword>
<dbReference type="InterPro" id="IPR024655">
    <property type="entry name" value="Asl1_glyco_hydro_catalytic"/>
</dbReference>
<dbReference type="InterPro" id="IPR053183">
    <property type="entry name" value="ASL1"/>
</dbReference>
<proteinExistence type="predicted"/>
<dbReference type="SUPFAM" id="SSF51445">
    <property type="entry name" value="(Trans)glycosidases"/>
    <property type="match status" value="1"/>
</dbReference>
<evidence type="ECO:0000259" key="1">
    <source>
        <dbReference type="Pfam" id="PF11790"/>
    </source>
</evidence>
<evidence type="ECO:0000313" key="3">
    <source>
        <dbReference type="Proteomes" id="UP000256964"/>
    </source>
</evidence>
<accession>A0A371D843</accession>
<dbReference type="EMBL" id="KZ857410">
    <property type="protein sequence ID" value="RDX48707.1"/>
    <property type="molecule type" value="Genomic_DNA"/>
</dbReference>
<dbReference type="Pfam" id="PF11790">
    <property type="entry name" value="Glyco_hydro_cc"/>
    <property type="match status" value="1"/>
</dbReference>
<feature type="domain" description="Asl1-like glycosyl hydrolase catalytic" evidence="1">
    <location>
        <begin position="9"/>
        <end position="74"/>
    </location>
</feature>
<dbReference type="PANTHER" id="PTHR34154">
    <property type="entry name" value="ALKALI-SENSITIVE LINKAGE PROTEIN 1"/>
    <property type="match status" value="1"/>
</dbReference>
<organism evidence="2 3">
    <name type="scientific">Lentinus brumalis</name>
    <dbReference type="NCBI Taxonomy" id="2498619"/>
    <lineage>
        <taxon>Eukaryota</taxon>
        <taxon>Fungi</taxon>
        <taxon>Dikarya</taxon>
        <taxon>Basidiomycota</taxon>
        <taxon>Agaricomycotina</taxon>
        <taxon>Agaricomycetes</taxon>
        <taxon>Polyporales</taxon>
        <taxon>Polyporaceae</taxon>
        <taxon>Lentinus</taxon>
    </lineage>
</organism>
<dbReference type="InterPro" id="IPR017853">
    <property type="entry name" value="GH"/>
</dbReference>
<dbReference type="GO" id="GO:0009277">
    <property type="term" value="C:fungal-type cell wall"/>
    <property type="evidence" value="ECO:0007669"/>
    <property type="project" value="TreeGrafter"/>
</dbReference>
<dbReference type="GO" id="GO:0071966">
    <property type="term" value="P:fungal-type cell wall polysaccharide metabolic process"/>
    <property type="evidence" value="ECO:0007669"/>
    <property type="project" value="TreeGrafter"/>
</dbReference>
<dbReference type="Proteomes" id="UP000256964">
    <property type="component" value="Unassembled WGS sequence"/>
</dbReference>
<reference evidence="2 3" key="1">
    <citation type="journal article" date="2018" name="Biotechnol. Biofuels">
        <title>Integrative visual omics of the white-rot fungus Polyporus brumalis exposes the biotechnological potential of its oxidative enzymes for delignifying raw plant biomass.</title>
        <authorList>
            <person name="Miyauchi S."/>
            <person name="Rancon A."/>
            <person name="Drula E."/>
            <person name="Hage H."/>
            <person name="Chaduli D."/>
            <person name="Favel A."/>
            <person name="Grisel S."/>
            <person name="Henrissat B."/>
            <person name="Herpoel-Gimbert I."/>
            <person name="Ruiz-Duenas F.J."/>
            <person name="Chevret D."/>
            <person name="Hainaut M."/>
            <person name="Lin J."/>
            <person name="Wang M."/>
            <person name="Pangilinan J."/>
            <person name="Lipzen A."/>
            <person name="Lesage-Meessen L."/>
            <person name="Navarro D."/>
            <person name="Riley R."/>
            <person name="Grigoriev I.V."/>
            <person name="Zhou S."/>
            <person name="Raouche S."/>
            <person name="Rosso M.N."/>
        </authorList>
    </citation>
    <scope>NUCLEOTIDE SEQUENCE [LARGE SCALE GENOMIC DNA]</scope>
    <source>
        <strain evidence="2 3">BRFM 1820</strain>
    </source>
</reference>